<name>A0A193GJ06_9BORD</name>
<dbReference type="AlphaFoldDB" id="A0A193GJ06"/>
<evidence type="ECO:0000313" key="3">
    <source>
        <dbReference type="Proteomes" id="UP000091926"/>
    </source>
</evidence>
<evidence type="ECO:0000313" key="2">
    <source>
        <dbReference type="EMBL" id="ANN79401.1"/>
    </source>
</evidence>
<dbReference type="STRING" id="463014.BAU07_21785"/>
<keyword evidence="1" id="KW-0812">Transmembrane</keyword>
<dbReference type="EMBL" id="CP016172">
    <property type="protein sequence ID" value="ANN79401.1"/>
    <property type="molecule type" value="Genomic_DNA"/>
</dbReference>
<dbReference type="RefSeq" id="WP_066662392.1">
    <property type="nucleotide sequence ID" value="NZ_CBCSCL010000007.1"/>
</dbReference>
<dbReference type="OrthoDB" id="6064818at2"/>
<keyword evidence="3" id="KW-1185">Reference proteome</keyword>
<accession>A0A193GJ06</accession>
<dbReference type="Proteomes" id="UP000091926">
    <property type="component" value="Chromosome"/>
</dbReference>
<protein>
    <submittedName>
        <fullName evidence="2">Uncharacterized protein</fullName>
    </submittedName>
</protein>
<dbReference type="KEGG" id="bfz:BAU07_21785"/>
<keyword evidence="1" id="KW-1133">Transmembrane helix</keyword>
<keyword evidence="1" id="KW-0472">Membrane</keyword>
<feature type="transmembrane region" description="Helical" evidence="1">
    <location>
        <begin position="12"/>
        <end position="31"/>
    </location>
</feature>
<organism evidence="2 3">
    <name type="scientific">Bordetella flabilis</name>
    <dbReference type="NCBI Taxonomy" id="463014"/>
    <lineage>
        <taxon>Bacteria</taxon>
        <taxon>Pseudomonadati</taxon>
        <taxon>Pseudomonadota</taxon>
        <taxon>Betaproteobacteria</taxon>
        <taxon>Burkholderiales</taxon>
        <taxon>Alcaligenaceae</taxon>
        <taxon>Bordetella</taxon>
    </lineage>
</organism>
<proteinExistence type="predicted"/>
<sequence>MIPSSTWPGWTWLIVAVIVLSILQAGLHVRAEMRRRAGDRAVAARQEAVRQTGRPAQAVVLQTRDTGIRLGATTFFVIDLTLRVQGDAQLPAFDTTLRVPISPVRLGDFAEGKTIRVRIDAGTREVAVDQRTE</sequence>
<reference evidence="2 3" key="1">
    <citation type="submission" date="2016-06" db="EMBL/GenBank/DDBJ databases">
        <title>Complete genome sequences of Bordetella bronchialis and Bordetella flabilis.</title>
        <authorList>
            <person name="LiPuma J.J."/>
            <person name="Spilker T."/>
        </authorList>
    </citation>
    <scope>NUCLEOTIDE SEQUENCE [LARGE SCALE GENOMIC DNA]</scope>
    <source>
        <strain evidence="2 3">AU10664</strain>
    </source>
</reference>
<gene>
    <name evidence="2" type="ORF">BAU07_21785</name>
</gene>
<evidence type="ECO:0000256" key="1">
    <source>
        <dbReference type="SAM" id="Phobius"/>
    </source>
</evidence>